<dbReference type="SUPFAM" id="SSF54909">
    <property type="entry name" value="Dimeric alpha+beta barrel"/>
    <property type="match status" value="1"/>
</dbReference>
<dbReference type="InterPro" id="IPR012577">
    <property type="entry name" value="NIPSNAP"/>
</dbReference>
<protein>
    <submittedName>
        <fullName evidence="2">NIPSNAP family protein</fullName>
    </submittedName>
</protein>
<feature type="domain" description="NIPSNAP" evidence="1">
    <location>
        <begin position="4"/>
        <end position="101"/>
    </location>
</feature>
<dbReference type="InterPro" id="IPR011008">
    <property type="entry name" value="Dimeric_a/b-barrel"/>
</dbReference>
<evidence type="ECO:0000259" key="1">
    <source>
        <dbReference type="Pfam" id="PF07978"/>
    </source>
</evidence>
<dbReference type="Proteomes" id="UP000626220">
    <property type="component" value="Unassembled WGS sequence"/>
</dbReference>
<sequence length="107" mass="12303">MAFYELRQYKVRPGCMEAWLDLIENTIIPGQTEAGFDITGSFRGEGDDSTYVWIRRFASEEDRKRLYDAFYGTETWKSELLPKVAELLDREASVITRIVPTATSALQ</sequence>
<dbReference type="EMBL" id="BNCJ01000001">
    <property type="protein sequence ID" value="GHF35876.1"/>
    <property type="molecule type" value="Genomic_DNA"/>
</dbReference>
<evidence type="ECO:0000313" key="3">
    <source>
        <dbReference type="Proteomes" id="UP000626220"/>
    </source>
</evidence>
<organism evidence="2 3">
    <name type="scientific">Seohaeicola zhoushanensis</name>
    <dbReference type="NCBI Taxonomy" id="1569283"/>
    <lineage>
        <taxon>Bacteria</taxon>
        <taxon>Pseudomonadati</taxon>
        <taxon>Pseudomonadota</taxon>
        <taxon>Alphaproteobacteria</taxon>
        <taxon>Rhodobacterales</taxon>
        <taxon>Roseobacteraceae</taxon>
        <taxon>Seohaeicola</taxon>
    </lineage>
</organism>
<accession>A0A8J3GUD8</accession>
<evidence type="ECO:0000313" key="2">
    <source>
        <dbReference type="EMBL" id="GHF35876.1"/>
    </source>
</evidence>
<dbReference type="Pfam" id="PF07978">
    <property type="entry name" value="NIPSNAP"/>
    <property type="match status" value="1"/>
</dbReference>
<keyword evidence="3" id="KW-1185">Reference proteome</keyword>
<gene>
    <name evidence="2" type="ORF">GCM10017056_04520</name>
</gene>
<proteinExistence type="predicted"/>
<reference evidence="2" key="1">
    <citation type="journal article" date="2014" name="Int. J. Syst. Evol. Microbiol.">
        <title>Complete genome sequence of Corynebacterium casei LMG S-19264T (=DSM 44701T), isolated from a smear-ripened cheese.</title>
        <authorList>
            <consortium name="US DOE Joint Genome Institute (JGI-PGF)"/>
            <person name="Walter F."/>
            <person name="Albersmeier A."/>
            <person name="Kalinowski J."/>
            <person name="Ruckert C."/>
        </authorList>
    </citation>
    <scope>NUCLEOTIDE SEQUENCE</scope>
    <source>
        <strain evidence="2">KCTC 42650</strain>
    </source>
</reference>
<dbReference type="AlphaFoldDB" id="A0A8J3GUD8"/>
<name>A0A8J3GUD8_9RHOB</name>
<dbReference type="Gene3D" id="3.30.70.100">
    <property type="match status" value="1"/>
</dbReference>
<dbReference type="RefSeq" id="WP_189678405.1">
    <property type="nucleotide sequence ID" value="NZ_BNCJ01000001.1"/>
</dbReference>
<comment type="caution">
    <text evidence="2">The sequence shown here is derived from an EMBL/GenBank/DDBJ whole genome shotgun (WGS) entry which is preliminary data.</text>
</comment>
<reference evidence="2" key="2">
    <citation type="submission" date="2020-09" db="EMBL/GenBank/DDBJ databases">
        <authorList>
            <person name="Sun Q."/>
            <person name="Kim S."/>
        </authorList>
    </citation>
    <scope>NUCLEOTIDE SEQUENCE</scope>
    <source>
        <strain evidence="2">KCTC 42650</strain>
    </source>
</reference>